<evidence type="ECO:0000313" key="7">
    <source>
        <dbReference type="Proteomes" id="UP000077519"/>
    </source>
</evidence>
<dbReference type="Proteomes" id="UP000077519">
    <property type="component" value="Unassembled WGS sequence"/>
</dbReference>
<evidence type="ECO:0000256" key="3">
    <source>
        <dbReference type="ARBA" id="ARBA00023163"/>
    </source>
</evidence>
<evidence type="ECO:0000256" key="2">
    <source>
        <dbReference type="ARBA" id="ARBA00023125"/>
    </source>
</evidence>
<dbReference type="Pfam" id="PF00440">
    <property type="entry name" value="TetR_N"/>
    <property type="match status" value="1"/>
</dbReference>
<keyword evidence="3" id="KW-0804">Transcription</keyword>
<dbReference type="PROSITE" id="PS50977">
    <property type="entry name" value="HTH_TETR_2"/>
    <property type="match status" value="1"/>
</dbReference>
<dbReference type="InterPro" id="IPR050109">
    <property type="entry name" value="HTH-type_TetR-like_transc_reg"/>
</dbReference>
<dbReference type="InterPro" id="IPR009057">
    <property type="entry name" value="Homeodomain-like_sf"/>
</dbReference>
<keyword evidence="2 4" id="KW-0238">DNA-binding</keyword>
<dbReference type="PANTHER" id="PTHR30055:SF234">
    <property type="entry name" value="HTH-TYPE TRANSCRIPTIONAL REGULATOR BETI"/>
    <property type="match status" value="1"/>
</dbReference>
<evidence type="ECO:0000256" key="4">
    <source>
        <dbReference type="PROSITE-ProRule" id="PRU00335"/>
    </source>
</evidence>
<keyword evidence="7" id="KW-1185">Reference proteome</keyword>
<dbReference type="InterPro" id="IPR001647">
    <property type="entry name" value="HTH_TetR"/>
</dbReference>
<protein>
    <submittedName>
        <fullName evidence="6">TetR family transcriptional regulator</fullName>
    </submittedName>
</protein>
<gene>
    <name evidence="6" type="ORF">A3K89_05900</name>
</gene>
<comment type="caution">
    <text evidence="6">The sequence shown here is derived from an EMBL/GenBank/DDBJ whole genome shotgun (WGS) entry which is preliminary data.</text>
</comment>
<feature type="DNA-binding region" description="H-T-H motif" evidence="4">
    <location>
        <begin position="37"/>
        <end position="56"/>
    </location>
</feature>
<keyword evidence="1" id="KW-0805">Transcription regulation</keyword>
<dbReference type="SUPFAM" id="SSF48498">
    <property type="entry name" value="Tetracyclin repressor-like, C-terminal domain"/>
    <property type="match status" value="1"/>
</dbReference>
<feature type="domain" description="HTH tetR-type" evidence="5">
    <location>
        <begin position="16"/>
        <end position="74"/>
    </location>
</feature>
<proteinExistence type="predicted"/>
<dbReference type="GO" id="GO:0003700">
    <property type="term" value="F:DNA-binding transcription factor activity"/>
    <property type="evidence" value="ECO:0007669"/>
    <property type="project" value="TreeGrafter"/>
</dbReference>
<dbReference type="GO" id="GO:0000976">
    <property type="term" value="F:transcription cis-regulatory region binding"/>
    <property type="evidence" value="ECO:0007669"/>
    <property type="project" value="TreeGrafter"/>
</dbReference>
<organism evidence="6 7">
    <name type="scientific">Rhodococcoides kyotonense</name>
    <dbReference type="NCBI Taxonomy" id="398843"/>
    <lineage>
        <taxon>Bacteria</taxon>
        <taxon>Bacillati</taxon>
        <taxon>Actinomycetota</taxon>
        <taxon>Actinomycetes</taxon>
        <taxon>Mycobacteriales</taxon>
        <taxon>Nocardiaceae</taxon>
        <taxon>Rhodococcoides</taxon>
    </lineage>
</organism>
<evidence type="ECO:0000313" key="6">
    <source>
        <dbReference type="EMBL" id="OAK54844.1"/>
    </source>
</evidence>
<dbReference type="RefSeq" id="WP_032364206.1">
    <property type="nucleotide sequence ID" value="NZ_LVHI01000012.1"/>
</dbReference>
<dbReference type="SUPFAM" id="SSF46689">
    <property type="entry name" value="Homeodomain-like"/>
    <property type="match status" value="1"/>
</dbReference>
<evidence type="ECO:0000256" key="1">
    <source>
        <dbReference type="ARBA" id="ARBA00023015"/>
    </source>
</evidence>
<dbReference type="AlphaFoldDB" id="A0A177YH20"/>
<reference evidence="6 7" key="1">
    <citation type="submission" date="2016-03" db="EMBL/GenBank/DDBJ databases">
        <title>Genome sequence of Rhodococcus kyotonensis KB10.</title>
        <authorList>
            <person name="Jeong H."/>
            <person name="Hong C.E."/>
            <person name="Jo S.H."/>
            <person name="Park J.M."/>
        </authorList>
    </citation>
    <scope>NUCLEOTIDE SEQUENCE [LARGE SCALE GENOMIC DNA]</scope>
    <source>
        <strain evidence="6 7">KB10</strain>
    </source>
</reference>
<dbReference type="PANTHER" id="PTHR30055">
    <property type="entry name" value="HTH-TYPE TRANSCRIPTIONAL REGULATOR RUTR"/>
    <property type="match status" value="1"/>
</dbReference>
<name>A0A177YH20_9NOCA</name>
<sequence>MTTDTSQVGGKRADAVRNVERILDAAIVCLSRRQNATMSDIAREAGLGRVTLYGHFASRPALIDAVVARVIDRGEQTLAAVDLGGDPREALSRLIHSSWELVDRSRSVIAAAEEELPPARIRELHDGPASRVESLIERGRSAGLFSRDMPTSWQVAVLHQVLHGAGAEIAAGRLDSMDAPDLIVRTILALLDTH</sequence>
<dbReference type="EMBL" id="LVHI01000012">
    <property type="protein sequence ID" value="OAK54844.1"/>
    <property type="molecule type" value="Genomic_DNA"/>
</dbReference>
<accession>A0A177YH20</accession>
<evidence type="ECO:0000259" key="5">
    <source>
        <dbReference type="PROSITE" id="PS50977"/>
    </source>
</evidence>
<dbReference type="InterPro" id="IPR036271">
    <property type="entry name" value="Tet_transcr_reg_TetR-rel_C_sf"/>
</dbReference>
<dbReference type="Gene3D" id="1.10.357.10">
    <property type="entry name" value="Tetracycline Repressor, domain 2"/>
    <property type="match status" value="1"/>
</dbReference>